<comment type="caution">
    <text evidence="1">The sequence shown here is derived from an EMBL/GenBank/DDBJ whole genome shotgun (WGS) entry which is preliminary data.</text>
</comment>
<dbReference type="PATRIC" id="fig|698955.3.peg.436"/>
<proteinExistence type="predicted"/>
<accession>I4LUI3</accession>
<name>I4LUI3_GARVA</name>
<organism evidence="1 2">
    <name type="scientific">Gardnerella vaginalis 55152</name>
    <dbReference type="NCBI Taxonomy" id="698955"/>
    <lineage>
        <taxon>Bacteria</taxon>
        <taxon>Bacillati</taxon>
        <taxon>Actinomycetota</taxon>
        <taxon>Actinomycetes</taxon>
        <taxon>Bifidobacteriales</taxon>
        <taxon>Bifidobacteriaceae</taxon>
        <taxon>Gardnerella</taxon>
    </lineage>
</organism>
<evidence type="ECO:0000313" key="2">
    <source>
        <dbReference type="Proteomes" id="UP000005936"/>
    </source>
</evidence>
<dbReference type="Proteomes" id="UP000005936">
    <property type="component" value="Unassembled WGS sequence"/>
</dbReference>
<gene>
    <name evidence="1" type="ORF">CGSMWGv55152_02226</name>
</gene>
<evidence type="ECO:0000313" key="1">
    <source>
        <dbReference type="EMBL" id="EIK80623.1"/>
    </source>
</evidence>
<dbReference type="AlphaFoldDB" id="I4LUI3"/>
<sequence>MIKLLSIAIVFINEILKGVALTNVSAVKRVALKSNTKNNN</sequence>
<reference evidence="1 2" key="1">
    <citation type="journal article" date="2012" name="J. Bacteriol.">
        <title>Comparative Genomic Analyses of 17 Clinical Isolates of Gardnerella vaginalis Provide Evidence of Multiple Genetically Isolated Clades Consistent with Subspeciation into Genovars.</title>
        <authorList>
            <person name="Ahmed A."/>
            <person name="Earl J."/>
            <person name="Retchless A."/>
            <person name="Hillier S."/>
            <person name="Rabe L."/>
            <person name="Cherpes T."/>
            <person name="Powell E."/>
            <person name="Janto B."/>
            <person name="Eutsey R."/>
            <person name="Hiller N.L."/>
            <person name="Boissy R."/>
            <person name="Dahlgreen M."/>
            <person name="Hall B."/>
            <person name="Costerton J."/>
            <person name="Post J.C."/>
            <person name="Hu F."/>
            <person name="Ehrlich G."/>
        </authorList>
    </citation>
    <scope>NUCLEOTIDE SEQUENCE [LARGE SCALE GENOMIC DNA]</scope>
    <source>
        <strain evidence="1 2">55152</strain>
    </source>
</reference>
<dbReference type="EMBL" id="ADEQ01000006">
    <property type="protein sequence ID" value="EIK80623.1"/>
    <property type="molecule type" value="Genomic_DNA"/>
</dbReference>
<protein>
    <submittedName>
        <fullName evidence="1">Uncharacterized protein</fullName>
    </submittedName>
</protein>